<dbReference type="InterPro" id="IPR007627">
    <property type="entry name" value="RNA_pol_sigma70_r2"/>
</dbReference>
<proteinExistence type="inferred from homology"/>
<dbReference type="InterPro" id="IPR013325">
    <property type="entry name" value="RNA_pol_sigma_r2"/>
</dbReference>
<dbReference type="Gene3D" id="1.10.10.10">
    <property type="entry name" value="Winged helix-like DNA-binding domain superfamily/Winged helix DNA-binding domain"/>
    <property type="match status" value="1"/>
</dbReference>
<dbReference type="SUPFAM" id="SSF88946">
    <property type="entry name" value="Sigma2 domain of RNA polymerase sigma factors"/>
    <property type="match status" value="1"/>
</dbReference>
<dbReference type="InterPro" id="IPR039425">
    <property type="entry name" value="RNA_pol_sigma-70-like"/>
</dbReference>
<comment type="caution">
    <text evidence="7">The sequence shown here is derived from an EMBL/GenBank/DDBJ whole genome shotgun (WGS) entry which is preliminary data.</text>
</comment>
<dbReference type="InterPro" id="IPR013324">
    <property type="entry name" value="RNA_pol_sigma_r3/r4-like"/>
</dbReference>
<evidence type="ECO:0000256" key="3">
    <source>
        <dbReference type="ARBA" id="ARBA00023082"/>
    </source>
</evidence>
<protein>
    <submittedName>
        <fullName evidence="7">RNA polymerase subunit sigma-70</fullName>
    </submittedName>
</protein>
<comment type="similarity">
    <text evidence="1">Belongs to the sigma-70 factor family. ECF subfamily.</text>
</comment>
<feature type="domain" description="RNA polymerase sigma-70 region 2" evidence="5">
    <location>
        <begin position="36"/>
        <end position="105"/>
    </location>
</feature>
<dbReference type="InterPro" id="IPR013249">
    <property type="entry name" value="RNA_pol_sigma70_r4_t2"/>
</dbReference>
<dbReference type="Pfam" id="PF08281">
    <property type="entry name" value="Sigma70_r4_2"/>
    <property type="match status" value="1"/>
</dbReference>
<evidence type="ECO:0000259" key="6">
    <source>
        <dbReference type="Pfam" id="PF08281"/>
    </source>
</evidence>
<dbReference type="CDD" id="cd06171">
    <property type="entry name" value="Sigma70_r4"/>
    <property type="match status" value="1"/>
</dbReference>
<dbReference type="InterPro" id="IPR014284">
    <property type="entry name" value="RNA_pol_sigma-70_dom"/>
</dbReference>
<dbReference type="PANTHER" id="PTHR43133:SF62">
    <property type="entry name" value="RNA POLYMERASE SIGMA FACTOR SIGZ"/>
    <property type="match status" value="1"/>
</dbReference>
<dbReference type="NCBIfam" id="TIGR02937">
    <property type="entry name" value="sigma70-ECF"/>
    <property type="match status" value="1"/>
</dbReference>
<feature type="domain" description="RNA polymerase sigma factor 70 region 4 type 2" evidence="6">
    <location>
        <begin position="138"/>
        <end position="189"/>
    </location>
</feature>
<evidence type="ECO:0000256" key="1">
    <source>
        <dbReference type="ARBA" id="ARBA00010641"/>
    </source>
</evidence>
<accession>A0A1D2QMH1</accession>
<keyword evidence="4" id="KW-0804">Transcription</keyword>
<name>A0A1D2QMH1_9GAMM</name>
<gene>
    <name evidence="7" type="ORF">AB835_12315</name>
</gene>
<keyword evidence="3" id="KW-0731">Sigma factor</keyword>
<evidence type="ECO:0000313" key="7">
    <source>
        <dbReference type="EMBL" id="ODS22763.1"/>
    </source>
</evidence>
<dbReference type="EMBL" id="MDLC01000053">
    <property type="protein sequence ID" value="ODS22763.1"/>
    <property type="molecule type" value="Genomic_DNA"/>
</dbReference>
<dbReference type="Gene3D" id="1.10.1740.10">
    <property type="match status" value="1"/>
</dbReference>
<dbReference type="SUPFAM" id="SSF88659">
    <property type="entry name" value="Sigma3 and sigma4 domains of RNA polymerase sigma factors"/>
    <property type="match status" value="1"/>
</dbReference>
<dbReference type="STRING" id="62101.AB835_12315"/>
<dbReference type="Proteomes" id="UP000242502">
    <property type="component" value="Unassembled WGS sequence"/>
</dbReference>
<dbReference type="Pfam" id="PF04542">
    <property type="entry name" value="Sigma70_r2"/>
    <property type="match status" value="1"/>
</dbReference>
<dbReference type="GO" id="GO:0016987">
    <property type="term" value="F:sigma factor activity"/>
    <property type="evidence" value="ECO:0007669"/>
    <property type="project" value="UniProtKB-KW"/>
</dbReference>
<dbReference type="AlphaFoldDB" id="A0A1D2QMH1"/>
<organism evidence="7 8">
    <name type="scientific">Candidatus Endobugula sertula</name>
    <name type="common">Bugula neritina bacterial symbiont</name>
    <dbReference type="NCBI Taxonomy" id="62101"/>
    <lineage>
        <taxon>Bacteria</taxon>
        <taxon>Pseudomonadati</taxon>
        <taxon>Pseudomonadota</taxon>
        <taxon>Gammaproteobacteria</taxon>
        <taxon>Cellvibrionales</taxon>
        <taxon>Cellvibrionaceae</taxon>
        <taxon>Candidatus Endobugula</taxon>
    </lineage>
</organism>
<evidence type="ECO:0000256" key="2">
    <source>
        <dbReference type="ARBA" id="ARBA00023015"/>
    </source>
</evidence>
<evidence type="ECO:0000256" key="4">
    <source>
        <dbReference type="ARBA" id="ARBA00023163"/>
    </source>
</evidence>
<dbReference type="GO" id="GO:0003677">
    <property type="term" value="F:DNA binding"/>
    <property type="evidence" value="ECO:0007669"/>
    <property type="project" value="InterPro"/>
</dbReference>
<evidence type="ECO:0000259" key="5">
    <source>
        <dbReference type="Pfam" id="PF04542"/>
    </source>
</evidence>
<reference evidence="7 8" key="1">
    <citation type="journal article" date="2016" name="Appl. Environ. Microbiol.">
        <title>Lack of Overt Genome Reduction in the Bryostatin-Producing Bryozoan Symbiont "Candidatus Endobugula sertula".</title>
        <authorList>
            <person name="Miller I.J."/>
            <person name="Vanee N."/>
            <person name="Fong S.S."/>
            <person name="Lim-Fong G.E."/>
            <person name="Kwan J.C."/>
        </authorList>
    </citation>
    <scope>NUCLEOTIDE SEQUENCE [LARGE SCALE GENOMIC DNA]</scope>
    <source>
        <strain evidence="7">AB1-4</strain>
    </source>
</reference>
<dbReference type="PANTHER" id="PTHR43133">
    <property type="entry name" value="RNA POLYMERASE ECF-TYPE SIGMA FACTO"/>
    <property type="match status" value="1"/>
</dbReference>
<keyword evidence="2" id="KW-0805">Transcription regulation</keyword>
<evidence type="ECO:0000313" key="8">
    <source>
        <dbReference type="Proteomes" id="UP000242502"/>
    </source>
</evidence>
<sequence length="198" mass="22871">MVSSLTEEEQIALQHKMRQCMQKVAQHRDKEAFGVLFDHFAPLLRSFSLAREPGASLMADELTQVVLLKVWEKAHTYNSDKASVSTWIYTLARNSRIDLLRRSGRYTTEIDPEYLWQETEDESTDPFLDVQQKRAEKSIADAFEHLSIDQRQVLTKVYLEGKTHQESAEELALPLGTIKSRIRLALKKLQILVRNQPC</sequence>
<dbReference type="GO" id="GO:0006352">
    <property type="term" value="P:DNA-templated transcription initiation"/>
    <property type="evidence" value="ECO:0007669"/>
    <property type="project" value="InterPro"/>
</dbReference>
<dbReference type="InterPro" id="IPR036388">
    <property type="entry name" value="WH-like_DNA-bd_sf"/>
</dbReference>